<evidence type="ECO:0000313" key="9">
    <source>
        <dbReference type="Proteomes" id="UP000656042"/>
    </source>
</evidence>
<comment type="caution">
    <text evidence="8">The sequence shown here is derived from an EMBL/GenBank/DDBJ whole genome shotgun (WGS) entry which is preliminary data.</text>
</comment>
<dbReference type="GO" id="GO:0005886">
    <property type="term" value="C:plasma membrane"/>
    <property type="evidence" value="ECO:0007669"/>
    <property type="project" value="TreeGrafter"/>
</dbReference>
<dbReference type="EMBL" id="BMMX01000026">
    <property type="protein sequence ID" value="GGL07009.1"/>
    <property type="molecule type" value="Genomic_DNA"/>
</dbReference>
<dbReference type="PANTHER" id="PTHR43867:SF2">
    <property type="entry name" value="CELLULOSE SYNTHASE CATALYTIC SUBUNIT A [UDP-FORMING]"/>
    <property type="match status" value="1"/>
</dbReference>
<evidence type="ECO:0000256" key="6">
    <source>
        <dbReference type="ARBA" id="ARBA00023136"/>
    </source>
</evidence>
<evidence type="ECO:0000256" key="7">
    <source>
        <dbReference type="SAM" id="Phobius"/>
    </source>
</evidence>
<dbReference type="Pfam" id="PF13641">
    <property type="entry name" value="Glyco_tranf_2_3"/>
    <property type="match status" value="1"/>
</dbReference>
<feature type="transmembrane region" description="Helical" evidence="7">
    <location>
        <begin position="335"/>
        <end position="360"/>
    </location>
</feature>
<feature type="transmembrane region" description="Helical" evidence="7">
    <location>
        <begin position="372"/>
        <end position="398"/>
    </location>
</feature>
<dbReference type="InterPro" id="IPR050321">
    <property type="entry name" value="Glycosyltr_2/OpgH_subfam"/>
</dbReference>
<comment type="subcellular location">
    <subcellularLocation>
        <location evidence="1">Membrane</location>
        <topology evidence="1">Multi-pass membrane protein</topology>
    </subcellularLocation>
</comment>
<dbReference type="Proteomes" id="UP000656042">
    <property type="component" value="Unassembled WGS sequence"/>
</dbReference>
<proteinExistence type="predicted"/>
<dbReference type="PANTHER" id="PTHR43867">
    <property type="entry name" value="CELLULOSE SYNTHASE CATALYTIC SUBUNIT A [UDP-FORMING]"/>
    <property type="match status" value="1"/>
</dbReference>
<protein>
    <submittedName>
        <fullName evidence="8">N-acetyl-glucosamine transferase</fullName>
    </submittedName>
</protein>
<reference evidence="8" key="2">
    <citation type="submission" date="2020-09" db="EMBL/GenBank/DDBJ databases">
        <authorList>
            <person name="Sun Q."/>
            <person name="Zhou Y."/>
        </authorList>
    </citation>
    <scope>NUCLEOTIDE SEQUENCE</scope>
    <source>
        <strain evidence="8">CGMCC 4.7299</strain>
    </source>
</reference>
<organism evidence="8 9">
    <name type="scientific">Mangrovihabitans endophyticus</name>
    <dbReference type="NCBI Taxonomy" id="1751298"/>
    <lineage>
        <taxon>Bacteria</taxon>
        <taxon>Bacillati</taxon>
        <taxon>Actinomycetota</taxon>
        <taxon>Actinomycetes</taxon>
        <taxon>Micromonosporales</taxon>
        <taxon>Micromonosporaceae</taxon>
        <taxon>Mangrovihabitans</taxon>
    </lineage>
</organism>
<feature type="transmembrane region" description="Helical" evidence="7">
    <location>
        <begin position="6"/>
        <end position="30"/>
    </location>
</feature>
<evidence type="ECO:0000313" key="8">
    <source>
        <dbReference type="EMBL" id="GGL07009.1"/>
    </source>
</evidence>
<keyword evidence="4 7" id="KW-0812">Transmembrane</keyword>
<dbReference type="AlphaFoldDB" id="A0A8J3C3X0"/>
<evidence type="ECO:0000256" key="1">
    <source>
        <dbReference type="ARBA" id="ARBA00004141"/>
    </source>
</evidence>
<keyword evidence="6 7" id="KW-0472">Membrane</keyword>
<dbReference type="SUPFAM" id="SSF53448">
    <property type="entry name" value="Nucleotide-diphospho-sugar transferases"/>
    <property type="match status" value="1"/>
</dbReference>
<evidence type="ECO:0000256" key="4">
    <source>
        <dbReference type="ARBA" id="ARBA00022692"/>
    </source>
</evidence>
<name>A0A8J3C3X0_9ACTN</name>
<sequence length="465" mass="51600">MDTENWVLALINSTAFLLCVLFTSYIIAVLRPFLARREVALGDREQFQWHIIVPCLNEQAVVADCVDHLIEVFPEATLWLVDDASDDRTPTLLAWLTRRYPSVHVVERRPPDARQGKGPALNAAWRQISAYLPPDTDRGRVIVGVVDADGRLEAFCPDVISGDDLFGDPAVGAVQIQVRVTADPDALTVTDIGRLTGDPARSRDQDLLIQLQDMEFVGPIAAMQFLRRRTGSVAMGGNGQFTRMSTLDTIAATYGTPWSGALLEDFELGLHVLLSGYRSEYCHDTFVAQAGLTQPRALLRQRTRWAQGNLQCLKYLWQVANSPHIRVSGVLEIGYYLAIPFTQITGSVVFPLSALVYVAYMMADPAGSDRWLLTGALGVLPLALAFGVLPHAAWGLFYRSRCAGMITRRRAWLLAVANLAYSYFLQAAAWRGLFRLLRGRSDWAKTARAADDRLPARARREQVSV</sequence>
<evidence type="ECO:0000256" key="2">
    <source>
        <dbReference type="ARBA" id="ARBA00022676"/>
    </source>
</evidence>
<keyword evidence="5 7" id="KW-1133">Transmembrane helix</keyword>
<keyword evidence="3 8" id="KW-0808">Transferase</keyword>
<dbReference type="GO" id="GO:0016758">
    <property type="term" value="F:hexosyltransferase activity"/>
    <property type="evidence" value="ECO:0007669"/>
    <property type="project" value="TreeGrafter"/>
</dbReference>
<accession>A0A8J3C3X0</accession>
<evidence type="ECO:0000256" key="5">
    <source>
        <dbReference type="ARBA" id="ARBA00022989"/>
    </source>
</evidence>
<reference evidence="8" key="1">
    <citation type="journal article" date="2014" name="Int. J. Syst. Evol. Microbiol.">
        <title>Complete genome sequence of Corynebacterium casei LMG S-19264T (=DSM 44701T), isolated from a smear-ripened cheese.</title>
        <authorList>
            <consortium name="US DOE Joint Genome Institute (JGI-PGF)"/>
            <person name="Walter F."/>
            <person name="Albersmeier A."/>
            <person name="Kalinowski J."/>
            <person name="Ruckert C."/>
        </authorList>
    </citation>
    <scope>NUCLEOTIDE SEQUENCE</scope>
    <source>
        <strain evidence="8">CGMCC 4.7299</strain>
    </source>
</reference>
<keyword evidence="2" id="KW-0328">Glycosyltransferase</keyword>
<dbReference type="InterPro" id="IPR029044">
    <property type="entry name" value="Nucleotide-diphossugar_trans"/>
</dbReference>
<gene>
    <name evidence="8" type="primary">ugtP</name>
    <name evidence="8" type="ORF">GCM10012284_46480</name>
</gene>
<feature type="transmembrane region" description="Helical" evidence="7">
    <location>
        <begin position="410"/>
        <end position="430"/>
    </location>
</feature>
<dbReference type="Gene3D" id="3.90.550.10">
    <property type="entry name" value="Spore Coat Polysaccharide Biosynthesis Protein SpsA, Chain A"/>
    <property type="match status" value="1"/>
</dbReference>
<evidence type="ECO:0000256" key="3">
    <source>
        <dbReference type="ARBA" id="ARBA00022679"/>
    </source>
</evidence>
<dbReference type="RefSeq" id="WP_189081408.1">
    <property type="nucleotide sequence ID" value="NZ_BMMX01000026.1"/>
</dbReference>
<keyword evidence="9" id="KW-1185">Reference proteome</keyword>